<evidence type="ECO:0000313" key="2">
    <source>
        <dbReference type="Proteomes" id="UP000799291"/>
    </source>
</evidence>
<organism evidence="1 2">
    <name type="scientific">Lentithecium fluviatile CBS 122367</name>
    <dbReference type="NCBI Taxonomy" id="1168545"/>
    <lineage>
        <taxon>Eukaryota</taxon>
        <taxon>Fungi</taxon>
        <taxon>Dikarya</taxon>
        <taxon>Ascomycota</taxon>
        <taxon>Pezizomycotina</taxon>
        <taxon>Dothideomycetes</taxon>
        <taxon>Pleosporomycetidae</taxon>
        <taxon>Pleosporales</taxon>
        <taxon>Massarineae</taxon>
        <taxon>Lentitheciaceae</taxon>
        <taxon>Lentithecium</taxon>
    </lineage>
</organism>
<proteinExistence type="predicted"/>
<sequence>MTEKEDVEEGVTTFATNFSYTETNGSSADFTAVYYNITGSALDRGSTKHGGLFLYFNNFYTSDMYIHDAGVGGWEAATKGSAVFRYAHPGNFTFTFSNPTDDILGAIREVAFRISFWFGAIDDVTGGRWIWNGTHPFWDFVWEDEPLFREKQHIEAEQITTEIVY</sequence>
<protein>
    <submittedName>
        <fullName evidence="1">Uncharacterized protein</fullName>
    </submittedName>
</protein>
<accession>A0A6G1IJS8</accession>
<evidence type="ECO:0000313" key="1">
    <source>
        <dbReference type="EMBL" id="KAF2678243.1"/>
    </source>
</evidence>
<dbReference type="EMBL" id="MU005613">
    <property type="protein sequence ID" value="KAF2678243.1"/>
    <property type="molecule type" value="Genomic_DNA"/>
</dbReference>
<dbReference type="Proteomes" id="UP000799291">
    <property type="component" value="Unassembled WGS sequence"/>
</dbReference>
<dbReference type="OrthoDB" id="5357734at2759"/>
<reference evidence="1" key="1">
    <citation type="journal article" date="2020" name="Stud. Mycol.">
        <title>101 Dothideomycetes genomes: a test case for predicting lifestyles and emergence of pathogens.</title>
        <authorList>
            <person name="Haridas S."/>
            <person name="Albert R."/>
            <person name="Binder M."/>
            <person name="Bloem J."/>
            <person name="Labutti K."/>
            <person name="Salamov A."/>
            <person name="Andreopoulos B."/>
            <person name="Baker S."/>
            <person name="Barry K."/>
            <person name="Bills G."/>
            <person name="Bluhm B."/>
            <person name="Cannon C."/>
            <person name="Castanera R."/>
            <person name="Culley D."/>
            <person name="Daum C."/>
            <person name="Ezra D."/>
            <person name="Gonzalez J."/>
            <person name="Henrissat B."/>
            <person name="Kuo A."/>
            <person name="Liang C."/>
            <person name="Lipzen A."/>
            <person name="Lutzoni F."/>
            <person name="Magnuson J."/>
            <person name="Mondo S."/>
            <person name="Nolan M."/>
            <person name="Ohm R."/>
            <person name="Pangilinan J."/>
            <person name="Park H.-J."/>
            <person name="Ramirez L."/>
            <person name="Alfaro M."/>
            <person name="Sun H."/>
            <person name="Tritt A."/>
            <person name="Yoshinaga Y."/>
            <person name="Zwiers L.-H."/>
            <person name="Turgeon B."/>
            <person name="Goodwin S."/>
            <person name="Spatafora J."/>
            <person name="Crous P."/>
            <person name="Grigoriev I."/>
        </authorList>
    </citation>
    <scope>NUCLEOTIDE SEQUENCE</scope>
    <source>
        <strain evidence="1">CBS 122367</strain>
    </source>
</reference>
<keyword evidence="2" id="KW-1185">Reference proteome</keyword>
<name>A0A6G1IJS8_9PLEO</name>
<dbReference type="AlphaFoldDB" id="A0A6G1IJS8"/>
<gene>
    <name evidence="1" type="ORF">K458DRAFT_491304</name>
</gene>